<comment type="caution">
    <text evidence="1">The sequence shown here is derived from an EMBL/GenBank/DDBJ whole genome shotgun (WGS) entry which is preliminary data.</text>
</comment>
<proteinExistence type="predicted"/>
<accession>A0AAE1CHZ3</accession>
<reference evidence="1" key="1">
    <citation type="journal article" date="2023" name="Mol. Phylogenet. Evol.">
        <title>Genome-scale phylogeny and comparative genomics of the fungal order Sordariales.</title>
        <authorList>
            <person name="Hensen N."/>
            <person name="Bonometti L."/>
            <person name="Westerberg I."/>
            <person name="Brannstrom I.O."/>
            <person name="Guillou S."/>
            <person name="Cros-Aarteil S."/>
            <person name="Calhoun S."/>
            <person name="Haridas S."/>
            <person name="Kuo A."/>
            <person name="Mondo S."/>
            <person name="Pangilinan J."/>
            <person name="Riley R."/>
            <person name="LaButti K."/>
            <person name="Andreopoulos B."/>
            <person name="Lipzen A."/>
            <person name="Chen C."/>
            <person name="Yan M."/>
            <person name="Daum C."/>
            <person name="Ng V."/>
            <person name="Clum A."/>
            <person name="Steindorff A."/>
            <person name="Ohm R.A."/>
            <person name="Martin F."/>
            <person name="Silar P."/>
            <person name="Natvig D.O."/>
            <person name="Lalanne C."/>
            <person name="Gautier V."/>
            <person name="Ament-Velasquez S.L."/>
            <person name="Kruys A."/>
            <person name="Hutchinson M.I."/>
            <person name="Powell A.J."/>
            <person name="Barry K."/>
            <person name="Miller A.N."/>
            <person name="Grigoriev I.V."/>
            <person name="Debuchy R."/>
            <person name="Gladieux P."/>
            <person name="Hiltunen Thoren M."/>
            <person name="Johannesson H."/>
        </authorList>
    </citation>
    <scope>NUCLEOTIDE SEQUENCE</scope>
    <source>
        <strain evidence="1">CBS 314.62</strain>
    </source>
</reference>
<protein>
    <submittedName>
        <fullName evidence="1">Uncharacterized protein</fullName>
    </submittedName>
</protein>
<reference evidence="1" key="2">
    <citation type="submission" date="2023-06" db="EMBL/GenBank/DDBJ databases">
        <authorList>
            <consortium name="Lawrence Berkeley National Laboratory"/>
            <person name="Haridas S."/>
            <person name="Hensen N."/>
            <person name="Bonometti L."/>
            <person name="Westerberg I."/>
            <person name="Brannstrom I.O."/>
            <person name="Guillou S."/>
            <person name="Cros-Aarteil S."/>
            <person name="Calhoun S."/>
            <person name="Kuo A."/>
            <person name="Mondo S."/>
            <person name="Pangilinan J."/>
            <person name="Riley R."/>
            <person name="Labutti K."/>
            <person name="Andreopoulos B."/>
            <person name="Lipzen A."/>
            <person name="Chen C."/>
            <person name="Yanf M."/>
            <person name="Daum C."/>
            <person name="Ng V."/>
            <person name="Clum A."/>
            <person name="Steindorff A."/>
            <person name="Ohm R."/>
            <person name="Martin F."/>
            <person name="Silar P."/>
            <person name="Natvig D."/>
            <person name="Lalanne C."/>
            <person name="Gautier V."/>
            <person name="Ament-Velasquez S.L."/>
            <person name="Kruys A."/>
            <person name="Hutchinson M.I."/>
            <person name="Powell A.J."/>
            <person name="Barry K."/>
            <person name="Miller A.N."/>
            <person name="Grigoriev I.V."/>
            <person name="Debuchy R."/>
            <person name="Gladieux P."/>
            <person name="Thoren M.H."/>
            <person name="Johannesson H."/>
        </authorList>
    </citation>
    <scope>NUCLEOTIDE SEQUENCE</scope>
    <source>
        <strain evidence="1">CBS 314.62</strain>
    </source>
</reference>
<organism evidence="1 2">
    <name type="scientific">Podospora appendiculata</name>
    <dbReference type="NCBI Taxonomy" id="314037"/>
    <lineage>
        <taxon>Eukaryota</taxon>
        <taxon>Fungi</taxon>
        <taxon>Dikarya</taxon>
        <taxon>Ascomycota</taxon>
        <taxon>Pezizomycotina</taxon>
        <taxon>Sordariomycetes</taxon>
        <taxon>Sordariomycetidae</taxon>
        <taxon>Sordariales</taxon>
        <taxon>Podosporaceae</taxon>
        <taxon>Podospora</taxon>
    </lineage>
</organism>
<dbReference type="PROSITE" id="PS51257">
    <property type="entry name" value="PROKAR_LIPOPROTEIN"/>
    <property type="match status" value="1"/>
</dbReference>
<dbReference type="AlphaFoldDB" id="A0AAE1CHZ3"/>
<sequence length="147" mass="17084">MQKPFGSLCGPAALCGCTVSFILSILLPTAVQTACARLLNRLSPPWLLLWDMRCRETRTSRWFNFQVGILPCFRHYCGNYLICALQVVSRCETKRVILWTDVEGSIRLPSRPCRRRRRRRRWHSSIVPIRPRLMSRPPGRAANVDFR</sequence>
<dbReference type="EMBL" id="JAULSO010000001">
    <property type="protein sequence ID" value="KAK3694793.1"/>
    <property type="molecule type" value="Genomic_DNA"/>
</dbReference>
<keyword evidence="2" id="KW-1185">Reference proteome</keyword>
<evidence type="ECO:0000313" key="1">
    <source>
        <dbReference type="EMBL" id="KAK3694793.1"/>
    </source>
</evidence>
<dbReference type="Proteomes" id="UP001270362">
    <property type="component" value="Unassembled WGS sequence"/>
</dbReference>
<gene>
    <name evidence="1" type="ORF">B0T22DRAFT_81900</name>
</gene>
<name>A0AAE1CHZ3_9PEZI</name>
<evidence type="ECO:0000313" key="2">
    <source>
        <dbReference type="Proteomes" id="UP001270362"/>
    </source>
</evidence>